<dbReference type="OrthoDB" id="2139151at2"/>
<evidence type="ECO:0000313" key="1">
    <source>
        <dbReference type="EMBL" id="PKY87570.1"/>
    </source>
</evidence>
<gene>
    <name evidence="1" type="ORF">CYJ57_07080</name>
</gene>
<dbReference type="AlphaFoldDB" id="A0A2I1JW15"/>
<proteinExistence type="predicted"/>
<comment type="caution">
    <text evidence="1">The sequence shown here is derived from an EMBL/GenBank/DDBJ whole genome shotgun (WGS) entry which is preliminary data.</text>
</comment>
<organism evidence="1 2">
    <name type="scientific">Falseniella ignava</name>
    <dbReference type="NCBI Taxonomy" id="137730"/>
    <lineage>
        <taxon>Bacteria</taxon>
        <taxon>Bacillati</taxon>
        <taxon>Bacillota</taxon>
        <taxon>Bacilli</taxon>
        <taxon>Lactobacillales</taxon>
        <taxon>Aerococcaceae</taxon>
        <taxon>Falseniella</taxon>
    </lineage>
</organism>
<dbReference type="Proteomes" id="UP000234384">
    <property type="component" value="Unassembled WGS sequence"/>
</dbReference>
<name>A0A2I1JW15_9LACT</name>
<dbReference type="RefSeq" id="WP_101954694.1">
    <property type="nucleotide sequence ID" value="NZ_PKHE01000024.1"/>
</dbReference>
<protein>
    <submittedName>
        <fullName evidence="1">Uncharacterized protein</fullName>
    </submittedName>
</protein>
<dbReference type="EMBL" id="PKHE01000024">
    <property type="protein sequence ID" value="PKY87570.1"/>
    <property type="molecule type" value="Genomic_DNA"/>
</dbReference>
<evidence type="ECO:0000313" key="2">
    <source>
        <dbReference type="Proteomes" id="UP000234384"/>
    </source>
</evidence>
<sequence>MKSTVKLTPNGPTIPISPELLQLEMPSRDTIAQPLLLKAKKEYEANTGEFTTHLTDEMIQQLNLPQITSVEQLEQLGVELYTNRLYEQHFYRVILPEVIKFYRAHSEFVIDPDELDTYSEAYIEKVDEQAEAEGLSLDEYVQQTWGISDMVDTIAFLEQKAHDQFYIHLIADQWYQNQGGELNRTAYDAFIQHQVIHQHQDEIELREQFSYQRFIEHYPEITWTQHLEDHYRQEVELITNPNLEL</sequence>
<accession>A0A2I1JW15</accession>
<reference evidence="1 2" key="1">
    <citation type="submission" date="2017-12" db="EMBL/GenBank/DDBJ databases">
        <title>Phylogenetic diversity of female urinary microbiome.</title>
        <authorList>
            <person name="Thomas-White K."/>
            <person name="Wolfe A.J."/>
        </authorList>
    </citation>
    <scope>NUCLEOTIDE SEQUENCE [LARGE SCALE GENOMIC DNA]</scope>
    <source>
        <strain evidence="1 2">UMB0898</strain>
    </source>
</reference>